<organism evidence="1 2">
    <name type="scientific">Apatococcus fuscideae</name>
    <dbReference type="NCBI Taxonomy" id="2026836"/>
    <lineage>
        <taxon>Eukaryota</taxon>
        <taxon>Viridiplantae</taxon>
        <taxon>Chlorophyta</taxon>
        <taxon>core chlorophytes</taxon>
        <taxon>Trebouxiophyceae</taxon>
        <taxon>Chlorellales</taxon>
        <taxon>Chlorellaceae</taxon>
        <taxon>Apatococcus</taxon>
    </lineage>
</organism>
<dbReference type="Proteomes" id="UP001485043">
    <property type="component" value="Unassembled WGS sequence"/>
</dbReference>
<dbReference type="AlphaFoldDB" id="A0AAW1RFP6"/>
<keyword evidence="2" id="KW-1185">Reference proteome</keyword>
<sequence>MVYSTYTEQDYNVIWDEYAYQQPAQPWFKKDFGKPGADGGAAKHREIFPTIKQAWQRSKHQGSSSQEVLLRGVFSKEAVREAGAPAEVWIRWGLGPREEHLFLDITWVRKNATRLPEATWVEFNPPTAAVDSDSWQLSKLGYPVSPLEVVYNGSQSMHVVDDAGVSVRAKDSQQHLCIRSLDAPLVSPGKRTPFQQVQVKPDMAHGVSYNLHNNIWGTNYVMWSPYGHQEPHMCFRFLIEVADSSQISLLAS</sequence>
<protein>
    <submittedName>
        <fullName evidence="1">Uncharacterized protein</fullName>
    </submittedName>
</protein>
<gene>
    <name evidence="1" type="ORF">WJX84_002577</name>
</gene>
<reference evidence="1 2" key="1">
    <citation type="journal article" date="2024" name="Nat. Commun.">
        <title>Phylogenomics reveals the evolutionary origins of lichenization in chlorophyte algae.</title>
        <authorList>
            <person name="Puginier C."/>
            <person name="Libourel C."/>
            <person name="Otte J."/>
            <person name="Skaloud P."/>
            <person name="Haon M."/>
            <person name="Grisel S."/>
            <person name="Petersen M."/>
            <person name="Berrin J.G."/>
            <person name="Delaux P.M."/>
            <person name="Dal Grande F."/>
            <person name="Keller J."/>
        </authorList>
    </citation>
    <scope>NUCLEOTIDE SEQUENCE [LARGE SCALE GENOMIC DNA]</scope>
    <source>
        <strain evidence="1 2">SAG 2523</strain>
    </source>
</reference>
<accession>A0AAW1RFP6</accession>
<dbReference type="EMBL" id="JALJOV010002253">
    <property type="protein sequence ID" value="KAK9832121.1"/>
    <property type="molecule type" value="Genomic_DNA"/>
</dbReference>
<evidence type="ECO:0000313" key="1">
    <source>
        <dbReference type="EMBL" id="KAK9832121.1"/>
    </source>
</evidence>
<dbReference type="Pfam" id="PF16477">
    <property type="entry name" value="DUF5054"/>
    <property type="match status" value="1"/>
</dbReference>
<proteinExistence type="predicted"/>
<comment type="caution">
    <text evidence="1">The sequence shown here is derived from an EMBL/GenBank/DDBJ whole genome shotgun (WGS) entry which is preliminary data.</text>
</comment>
<dbReference type="InterPro" id="IPR032482">
    <property type="entry name" value="DUF5054"/>
</dbReference>
<evidence type="ECO:0000313" key="2">
    <source>
        <dbReference type="Proteomes" id="UP001485043"/>
    </source>
</evidence>
<name>A0AAW1RFP6_9CHLO</name>